<protein>
    <submittedName>
        <fullName evidence="3">DgyrCDS1552</fullName>
    </submittedName>
</protein>
<feature type="compositionally biased region" description="Basic and acidic residues" evidence="1">
    <location>
        <begin position="92"/>
        <end position="103"/>
    </location>
</feature>
<dbReference type="InterPro" id="IPR013087">
    <property type="entry name" value="Znf_C2H2_type"/>
</dbReference>
<sequence length="234" mass="26649">MSVVYWKIVNGTLVPIAAGSPLTPLITAQMTAGWPYLAMANRFLKAPSNAKPVKCEACEITLNSERQAKQHFEGVKHLKQLQKKKMPLPPELEEKLNKYNEKNSKRRRQESRHKGKPMEEEEGIKDRKREEKLLSKDENENSVSEVAETNKEIEEEEEKAVDKGRLITCIDGSFDTENCNELRTKDNNCKLRLSNNTAGNFYSALEQIAAKRIRLDYEIGATELSEQALNEAIE</sequence>
<dbReference type="SUPFAM" id="SSF57667">
    <property type="entry name" value="beta-beta-alpha zinc fingers"/>
    <property type="match status" value="1"/>
</dbReference>
<evidence type="ECO:0000313" key="4">
    <source>
        <dbReference type="Proteomes" id="UP000549394"/>
    </source>
</evidence>
<organism evidence="3 4">
    <name type="scientific">Dimorphilus gyrociliatus</name>
    <dbReference type="NCBI Taxonomy" id="2664684"/>
    <lineage>
        <taxon>Eukaryota</taxon>
        <taxon>Metazoa</taxon>
        <taxon>Spiralia</taxon>
        <taxon>Lophotrochozoa</taxon>
        <taxon>Annelida</taxon>
        <taxon>Polychaeta</taxon>
        <taxon>Polychaeta incertae sedis</taxon>
        <taxon>Dinophilidae</taxon>
        <taxon>Dimorphilus</taxon>
    </lineage>
</organism>
<feature type="region of interest" description="Disordered" evidence="1">
    <location>
        <begin position="79"/>
        <end position="158"/>
    </location>
</feature>
<dbReference type="Pfam" id="PF12874">
    <property type="entry name" value="zf-met"/>
    <property type="match status" value="1"/>
</dbReference>
<proteinExistence type="predicted"/>
<keyword evidence="4" id="KW-1185">Reference proteome</keyword>
<reference evidence="3 4" key="1">
    <citation type="submission" date="2020-08" db="EMBL/GenBank/DDBJ databases">
        <authorList>
            <person name="Hejnol A."/>
        </authorList>
    </citation>
    <scope>NUCLEOTIDE SEQUENCE [LARGE SCALE GENOMIC DNA]</scope>
</reference>
<feature type="compositionally biased region" description="Basic residues" evidence="1">
    <location>
        <begin position="104"/>
        <end position="115"/>
    </location>
</feature>
<accession>A0A7I8V960</accession>
<dbReference type="Gene3D" id="3.30.160.60">
    <property type="entry name" value="Classic Zinc Finger"/>
    <property type="match status" value="1"/>
</dbReference>
<name>A0A7I8V960_9ANNE</name>
<dbReference type="EMBL" id="CAJFCJ010000002">
    <property type="protein sequence ID" value="CAD5112325.1"/>
    <property type="molecule type" value="Genomic_DNA"/>
</dbReference>
<evidence type="ECO:0000259" key="2">
    <source>
        <dbReference type="Pfam" id="PF12874"/>
    </source>
</evidence>
<evidence type="ECO:0000256" key="1">
    <source>
        <dbReference type="SAM" id="MobiDB-lite"/>
    </source>
</evidence>
<dbReference type="AlphaFoldDB" id="A0A7I8V960"/>
<dbReference type="Proteomes" id="UP000549394">
    <property type="component" value="Unassembled WGS sequence"/>
</dbReference>
<feature type="domain" description="C2H2-type" evidence="2">
    <location>
        <begin position="55"/>
        <end position="77"/>
    </location>
</feature>
<gene>
    <name evidence="3" type="ORF">DGYR_LOCUS1494</name>
</gene>
<feature type="compositionally biased region" description="Basic and acidic residues" evidence="1">
    <location>
        <begin position="124"/>
        <end position="139"/>
    </location>
</feature>
<evidence type="ECO:0000313" key="3">
    <source>
        <dbReference type="EMBL" id="CAD5112325.1"/>
    </source>
</evidence>
<comment type="caution">
    <text evidence="3">The sequence shown here is derived from an EMBL/GenBank/DDBJ whole genome shotgun (WGS) entry which is preliminary data.</text>
</comment>
<dbReference type="InterPro" id="IPR036236">
    <property type="entry name" value="Znf_C2H2_sf"/>
</dbReference>